<accession>A0A2T7BM14</accession>
<evidence type="ECO:0000313" key="1">
    <source>
        <dbReference type="EMBL" id="PUZ28724.1"/>
    </source>
</evidence>
<sequence>MITFFKKNLETIFLHVYLSTNSIDYWNYLTQIALVNKKTAVGLRPHWKGACAKNSQAAGVGARY</sequence>
<dbReference type="AlphaFoldDB" id="A0A2T7BM14"/>
<keyword evidence="2" id="KW-1185">Reference proteome</keyword>
<gene>
    <name evidence="1" type="ORF">DCC81_04360</name>
</gene>
<evidence type="ECO:0000313" key="2">
    <source>
        <dbReference type="Proteomes" id="UP000244450"/>
    </source>
</evidence>
<name>A0A2T7BM14_9BACT</name>
<reference evidence="1 2" key="1">
    <citation type="submission" date="2018-04" db="EMBL/GenBank/DDBJ databases">
        <title>Chitinophaga fuyangensis sp. nov., isolated from soil in a chemical factory.</title>
        <authorList>
            <person name="Chen K."/>
        </authorList>
    </citation>
    <scope>NUCLEOTIDE SEQUENCE [LARGE SCALE GENOMIC DNA]</scope>
    <source>
        <strain evidence="1 2">LY-1</strain>
    </source>
</reference>
<organism evidence="1 2">
    <name type="scientific">Chitinophaga parva</name>
    <dbReference type="NCBI Taxonomy" id="2169414"/>
    <lineage>
        <taxon>Bacteria</taxon>
        <taxon>Pseudomonadati</taxon>
        <taxon>Bacteroidota</taxon>
        <taxon>Chitinophagia</taxon>
        <taxon>Chitinophagales</taxon>
        <taxon>Chitinophagaceae</taxon>
        <taxon>Chitinophaga</taxon>
    </lineage>
</organism>
<dbReference type="Proteomes" id="UP000244450">
    <property type="component" value="Unassembled WGS sequence"/>
</dbReference>
<proteinExistence type="predicted"/>
<protein>
    <submittedName>
        <fullName evidence="1">Uncharacterized protein</fullName>
    </submittedName>
</protein>
<dbReference type="EMBL" id="QCYK01000001">
    <property type="protein sequence ID" value="PUZ28724.1"/>
    <property type="molecule type" value="Genomic_DNA"/>
</dbReference>
<comment type="caution">
    <text evidence="1">The sequence shown here is derived from an EMBL/GenBank/DDBJ whole genome shotgun (WGS) entry which is preliminary data.</text>
</comment>